<keyword evidence="16" id="KW-0539">Nucleus</keyword>
<evidence type="ECO:0000256" key="1">
    <source>
        <dbReference type="ARBA" id="ARBA00001663"/>
    </source>
</evidence>
<dbReference type="Gramene" id="Kaladp0047s0198.1.v1.1">
    <property type="protein sequence ID" value="Kaladp0047s0198.1.v1.1"/>
    <property type="gene ID" value="Kaladp0047s0198.v1.1"/>
</dbReference>
<keyword evidence="13" id="KW-0694">RNA-binding</keyword>
<evidence type="ECO:0000256" key="4">
    <source>
        <dbReference type="ARBA" id="ARBA00004496"/>
    </source>
</evidence>
<keyword evidence="14" id="KW-0805">Transcription regulation</keyword>
<keyword evidence="11" id="KW-0378">Hydrolase</keyword>
<dbReference type="EnsemblPlants" id="Kaladp0047s0198.1.v1.1">
    <property type="protein sequence ID" value="Kaladp0047s0198.1.v1.1"/>
    <property type="gene ID" value="Kaladp0047s0198.v1.1"/>
</dbReference>
<comment type="subcellular location">
    <subcellularLocation>
        <location evidence="4">Cytoplasm</location>
    </subcellularLocation>
    <subcellularLocation>
        <location evidence="3">Nucleus</location>
    </subcellularLocation>
</comment>
<comment type="subunit">
    <text evidence="6">Component of the CCR4-NOT complex, at least composed of CRR4 and CAF1 proteins.</text>
</comment>
<keyword evidence="10" id="KW-0479">Metal-binding</keyword>
<keyword evidence="15" id="KW-0804">Transcription</keyword>
<evidence type="ECO:0000256" key="9">
    <source>
        <dbReference type="ARBA" id="ARBA00022722"/>
    </source>
</evidence>
<dbReference type="OMA" id="NIDEYNH"/>
<comment type="similarity">
    <text evidence="5">Belongs to the CAF1 family.</text>
</comment>
<evidence type="ECO:0000256" key="17">
    <source>
        <dbReference type="ARBA" id="ARBA00025148"/>
    </source>
</evidence>
<dbReference type="GO" id="GO:0003723">
    <property type="term" value="F:RNA binding"/>
    <property type="evidence" value="ECO:0007669"/>
    <property type="project" value="UniProtKB-KW"/>
</dbReference>
<dbReference type="Pfam" id="PF04857">
    <property type="entry name" value="CAF1"/>
    <property type="match status" value="1"/>
</dbReference>
<dbReference type="GO" id="GO:0046872">
    <property type="term" value="F:metal ion binding"/>
    <property type="evidence" value="ECO:0007669"/>
    <property type="project" value="UniProtKB-KW"/>
</dbReference>
<dbReference type="InterPro" id="IPR036397">
    <property type="entry name" value="RNaseH_sf"/>
</dbReference>
<sequence length="239" mass="27231">MAVAPESIEIRDVWRANLEEEFRLIRSIVDDYKYVSMDTEFPGIVIPSDGRPFDYKSMKDNVEQTKLIQLGLCFSDAAGNLPTCGDKHLVWQFNFCEFDREKDSFNKDSIALLERHGIDFDKNVKDGVAVSEFGGLLMSSGAVLPLTTHLCWITFHGVSDFGYLLRLLRGSNNLPETKAEFLALLKVFFPVFYDIKVMAQKCQIYGGLDHVARKLKESRLACRLLITEHLGLNVRTNWL</sequence>
<comment type="catalytic activity">
    <reaction evidence="1">
        <text>Exonucleolytic cleavage of poly(A) to 5'-AMP.</text>
        <dbReference type="EC" id="3.1.13.4"/>
    </reaction>
</comment>
<dbReference type="GO" id="GO:0005634">
    <property type="term" value="C:nucleus"/>
    <property type="evidence" value="ECO:0007669"/>
    <property type="project" value="UniProtKB-SubCell"/>
</dbReference>
<evidence type="ECO:0000256" key="7">
    <source>
        <dbReference type="ARBA" id="ARBA00012161"/>
    </source>
</evidence>
<dbReference type="InterPro" id="IPR006941">
    <property type="entry name" value="RNase_CAF1"/>
</dbReference>
<reference evidence="18" key="1">
    <citation type="submission" date="2021-01" db="UniProtKB">
        <authorList>
            <consortium name="EnsemblPlants"/>
        </authorList>
    </citation>
    <scope>IDENTIFICATION</scope>
</reference>
<dbReference type="Gene3D" id="3.30.420.10">
    <property type="entry name" value="Ribonuclease H-like superfamily/Ribonuclease H"/>
    <property type="match status" value="1"/>
</dbReference>
<dbReference type="InterPro" id="IPR039637">
    <property type="entry name" value="CNOT7/CNOT8/Pop2"/>
</dbReference>
<evidence type="ECO:0000256" key="11">
    <source>
        <dbReference type="ARBA" id="ARBA00022801"/>
    </source>
</evidence>
<evidence type="ECO:0000256" key="15">
    <source>
        <dbReference type="ARBA" id="ARBA00023163"/>
    </source>
</evidence>
<dbReference type="Proteomes" id="UP000594263">
    <property type="component" value="Unplaced"/>
</dbReference>
<keyword evidence="8" id="KW-0963">Cytoplasm</keyword>
<organism evidence="18 19">
    <name type="scientific">Kalanchoe fedtschenkoi</name>
    <name type="common">Lavender scallops</name>
    <name type="synonym">South American air plant</name>
    <dbReference type="NCBI Taxonomy" id="63787"/>
    <lineage>
        <taxon>Eukaryota</taxon>
        <taxon>Viridiplantae</taxon>
        <taxon>Streptophyta</taxon>
        <taxon>Embryophyta</taxon>
        <taxon>Tracheophyta</taxon>
        <taxon>Spermatophyta</taxon>
        <taxon>Magnoliopsida</taxon>
        <taxon>eudicotyledons</taxon>
        <taxon>Gunneridae</taxon>
        <taxon>Pentapetalae</taxon>
        <taxon>Saxifragales</taxon>
        <taxon>Crassulaceae</taxon>
        <taxon>Kalanchoe</taxon>
    </lineage>
</organism>
<comment type="function">
    <text evidence="17">Ubiquitous transcription factor required for a diverse set of processes. It is a component of the CCR4 complex involved in the control of gene expression.</text>
</comment>
<evidence type="ECO:0000256" key="3">
    <source>
        <dbReference type="ARBA" id="ARBA00004123"/>
    </source>
</evidence>
<comment type="cofactor">
    <cofactor evidence="2">
        <name>a divalent metal cation</name>
        <dbReference type="ChEBI" id="CHEBI:60240"/>
    </cofactor>
</comment>
<keyword evidence="19" id="KW-1185">Reference proteome</keyword>
<protein>
    <recommendedName>
        <fullName evidence="7">poly(A)-specific ribonuclease</fullName>
        <ecNumber evidence="7">3.1.13.4</ecNumber>
    </recommendedName>
</protein>
<evidence type="ECO:0000313" key="18">
    <source>
        <dbReference type="EnsemblPlants" id="Kaladp0047s0198.1.v1.1"/>
    </source>
</evidence>
<accession>A0A7N0TVX9</accession>
<evidence type="ECO:0000313" key="19">
    <source>
        <dbReference type="Proteomes" id="UP000594263"/>
    </source>
</evidence>
<evidence type="ECO:0000256" key="6">
    <source>
        <dbReference type="ARBA" id="ARBA00011757"/>
    </source>
</evidence>
<dbReference type="AlphaFoldDB" id="A0A7N0TVX9"/>
<name>A0A7N0TVX9_KALFE</name>
<evidence type="ECO:0000256" key="13">
    <source>
        <dbReference type="ARBA" id="ARBA00022884"/>
    </source>
</evidence>
<dbReference type="SUPFAM" id="SSF53098">
    <property type="entry name" value="Ribonuclease H-like"/>
    <property type="match status" value="1"/>
</dbReference>
<evidence type="ECO:0000256" key="10">
    <source>
        <dbReference type="ARBA" id="ARBA00022723"/>
    </source>
</evidence>
<evidence type="ECO:0000256" key="8">
    <source>
        <dbReference type="ARBA" id="ARBA00022490"/>
    </source>
</evidence>
<dbReference type="EC" id="3.1.13.4" evidence="7"/>
<dbReference type="PANTHER" id="PTHR10797">
    <property type="entry name" value="CCR4-NOT TRANSCRIPTION COMPLEX SUBUNIT"/>
    <property type="match status" value="1"/>
</dbReference>
<evidence type="ECO:0000256" key="5">
    <source>
        <dbReference type="ARBA" id="ARBA00008372"/>
    </source>
</evidence>
<dbReference type="GO" id="GO:0030014">
    <property type="term" value="C:CCR4-NOT complex"/>
    <property type="evidence" value="ECO:0007669"/>
    <property type="project" value="InterPro"/>
</dbReference>
<evidence type="ECO:0000256" key="12">
    <source>
        <dbReference type="ARBA" id="ARBA00022839"/>
    </source>
</evidence>
<evidence type="ECO:0000256" key="16">
    <source>
        <dbReference type="ARBA" id="ARBA00023242"/>
    </source>
</evidence>
<proteinExistence type="inferred from homology"/>
<evidence type="ECO:0000256" key="14">
    <source>
        <dbReference type="ARBA" id="ARBA00023015"/>
    </source>
</evidence>
<keyword evidence="12" id="KW-0269">Exonuclease</keyword>
<dbReference type="InterPro" id="IPR012337">
    <property type="entry name" value="RNaseH-like_sf"/>
</dbReference>
<dbReference type="GO" id="GO:0005737">
    <property type="term" value="C:cytoplasm"/>
    <property type="evidence" value="ECO:0007669"/>
    <property type="project" value="UniProtKB-SubCell"/>
</dbReference>
<dbReference type="GO" id="GO:0004535">
    <property type="term" value="F:poly(A)-specific ribonuclease activity"/>
    <property type="evidence" value="ECO:0007669"/>
    <property type="project" value="UniProtKB-EC"/>
</dbReference>
<keyword evidence="9" id="KW-0540">Nuclease</keyword>
<evidence type="ECO:0000256" key="2">
    <source>
        <dbReference type="ARBA" id="ARBA00001968"/>
    </source>
</evidence>